<dbReference type="OrthoDB" id="2804493at2759"/>
<evidence type="ECO:0000313" key="5">
    <source>
        <dbReference type="Proteomes" id="UP000054007"/>
    </source>
</evidence>
<organism evidence="4 5">
    <name type="scientific">Cylindrobasidium torrendii FP15055 ss-10</name>
    <dbReference type="NCBI Taxonomy" id="1314674"/>
    <lineage>
        <taxon>Eukaryota</taxon>
        <taxon>Fungi</taxon>
        <taxon>Dikarya</taxon>
        <taxon>Basidiomycota</taxon>
        <taxon>Agaricomycotina</taxon>
        <taxon>Agaricomycetes</taxon>
        <taxon>Agaricomycetidae</taxon>
        <taxon>Agaricales</taxon>
        <taxon>Marasmiineae</taxon>
        <taxon>Physalacriaceae</taxon>
        <taxon>Cylindrobasidium</taxon>
    </lineage>
</organism>
<evidence type="ECO:0000313" key="4">
    <source>
        <dbReference type="EMBL" id="KIY69426.1"/>
    </source>
</evidence>
<accession>A0A0D7BIE5</accession>
<evidence type="ECO:0008006" key="6">
    <source>
        <dbReference type="Google" id="ProtNLM"/>
    </source>
</evidence>
<protein>
    <recommendedName>
        <fullName evidence="6">Proteophosphoglycan ppg4</fullName>
    </recommendedName>
</protein>
<dbReference type="AlphaFoldDB" id="A0A0D7BIE5"/>
<feature type="compositionally biased region" description="Pro residues" evidence="1">
    <location>
        <begin position="582"/>
        <end position="597"/>
    </location>
</feature>
<keyword evidence="2" id="KW-0812">Transmembrane</keyword>
<keyword evidence="2" id="KW-1133">Transmembrane helix</keyword>
<feature type="region of interest" description="Disordered" evidence="1">
    <location>
        <begin position="124"/>
        <end position="171"/>
    </location>
</feature>
<keyword evidence="3" id="KW-0732">Signal</keyword>
<feature type="region of interest" description="Disordered" evidence="1">
    <location>
        <begin position="461"/>
        <end position="609"/>
    </location>
</feature>
<keyword evidence="2" id="KW-0472">Membrane</keyword>
<proteinExistence type="predicted"/>
<evidence type="ECO:0000256" key="2">
    <source>
        <dbReference type="SAM" id="Phobius"/>
    </source>
</evidence>
<keyword evidence="5" id="KW-1185">Reference proteome</keyword>
<evidence type="ECO:0000256" key="3">
    <source>
        <dbReference type="SAM" id="SignalP"/>
    </source>
</evidence>
<dbReference type="EMBL" id="KN880484">
    <property type="protein sequence ID" value="KIY69426.1"/>
    <property type="molecule type" value="Genomic_DNA"/>
</dbReference>
<name>A0A0D7BIE5_9AGAR</name>
<feature type="signal peptide" evidence="3">
    <location>
        <begin position="1"/>
        <end position="34"/>
    </location>
</feature>
<feature type="compositionally biased region" description="Polar residues" evidence="1">
    <location>
        <begin position="483"/>
        <end position="496"/>
    </location>
</feature>
<feature type="region of interest" description="Disordered" evidence="1">
    <location>
        <begin position="200"/>
        <end position="277"/>
    </location>
</feature>
<feature type="compositionally biased region" description="Basic and acidic residues" evidence="1">
    <location>
        <begin position="644"/>
        <end position="653"/>
    </location>
</feature>
<reference evidence="4 5" key="1">
    <citation type="journal article" date="2015" name="Fungal Genet. Biol.">
        <title>Evolution of novel wood decay mechanisms in Agaricales revealed by the genome sequences of Fistulina hepatica and Cylindrobasidium torrendii.</title>
        <authorList>
            <person name="Floudas D."/>
            <person name="Held B.W."/>
            <person name="Riley R."/>
            <person name="Nagy L.G."/>
            <person name="Koehler G."/>
            <person name="Ransdell A.S."/>
            <person name="Younus H."/>
            <person name="Chow J."/>
            <person name="Chiniquy J."/>
            <person name="Lipzen A."/>
            <person name="Tritt A."/>
            <person name="Sun H."/>
            <person name="Haridas S."/>
            <person name="LaButti K."/>
            <person name="Ohm R.A."/>
            <person name="Kues U."/>
            <person name="Blanchette R.A."/>
            <person name="Grigoriev I.V."/>
            <person name="Minto R.E."/>
            <person name="Hibbett D.S."/>
        </authorList>
    </citation>
    <scope>NUCLEOTIDE SEQUENCE [LARGE SCALE GENOMIC DNA]</scope>
    <source>
        <strain evidence="4 5">FP15055 ss-10</strain>
    </source>
</reference>
<feature type="compositionally biased region" description="Acidic residues" evidence="1">
    <location>
        <begin position="461"/>
        <end position="472"/>
    </location>
</feature>
<feature type="chain" id="PRO_5002317439" description="Proteophosphoglycan ppg4" evidence="3">
    <location>
        <begin position="35"/>
        <end position="677"/>
    </location>
</feature>
<evidence type="ECO:0000256" key="1">
    <source>
        <dbReference type="SAM" id="MobiDB-lite"/>
    </source>
</evidence>
<dbReference type="Proteomes" id="UP000054007">
    <property type="component" value="Unassembled WGS sequence"/>
</dbReference>
<feature type="compositionally biased region" description="Low complexity" evidence="1">
    <location>
        <begin position="355"/>
        <end position="364"/>
    </location>
</feature>
<feature type="region of interest" description="Disordered" evidence="1">
    <location>
        <begin position="289"/>
        <end position="371"/>
    </location>
</feature>
<gene>
    <name evidence="4" type="ORF">CYLTODRAFT_488928</name>
</gene>
<feature type="compositionally biased region" description="Basic and acidic residues" evidence="1">
    <location>
        <begin position="240"/>
        <end position="250"/>
    </location>
</feature>
<dbReference type="STRING" id="1314674.A0A0D7BIE5"/>
<feature type="region of interest" description="Disordered" evidence="1">
    <location>
        <begin position="644"/>
        <end position="677"/>
    </location>
</feature>
<feature type="compositionally biased region" description="Basic and acidic residues" evidence="1">
    <location>
        <begin position="207"/>
        <end position="222"/>
    </location>
</feature>
<feature type="transmembrane region" description="Helical" evidence="2">
    <location>
        <begin position="58"/>
        <end position="78"/>
    </location>
</feature>
<sequence length="677" mass="72189">MTLRYDLGLLRPFSSFMMQTISVALLSLVLSAQARPTEIAKRAESSGSPSDGGGSSVKIWAPIVGVVVGLLLLVAIAYSRKSWRKSITESLGTFSLANGFVPTAAVAPTSSATPNVRELTADQLAGPGSRQNSVRRPAVPPPTTARRVRRPRRTPSQISTTSLPAYNKEPGEEELVIFRGQEDMEDAPIEGLTAHVEMPVDEDESSEDHSTGDHAPDADSRRASQYGRVPDTPHDQPLLNREHEDHHDNMPVRSVDQEPTPVDGLPVESDPRGPAPAYFEVSTADLADGLSALPENTPPTAAEAQVPSQTTDAQTEDPSADPNATARRRSTFRNMLGGVFNNRSTIRSPDHTRGASNASAATTSESRHRASNSLSFFRAQSHASNTSNVPLTSPSMISINSISAPLTHTVLRTEFTYPRSGPTADQVKLISSRDAFSRFGMPYGNDAIRYASQSRLGFNDVEEDTLPPEFDEPNGSRARLRSGSPTHAQVGASTTSLLPPAESPMPSEPADQAGPPTHHRRDSSASSLPFAPDSSADFSPPAQPLSSRSATFAARTFRHQPKDLSRSSSTGALRPKSSGDANPPPSSFSPELPPGAAPPLRAVSRASTYATAADSFRTATGRDTPASVDEFGFQPNDMMEEKFGTAATSHREAAASSHRGSVALAQRQSVSSHREVS</sequence>